<evidence type="ECO:0000256" key="1">
    <source>
        <dbReference type="ARBA" id="ARBA00023015"/>
    </source>
</evidence>
<evidence type="ECO:0000313" key="6">
    <source>
        <dbReference type="EMBL" id="ANN80464.1"/>
    </source>
</evidence>
<dbReference type="GO" id="GO:0003677">
    <property type="term" value="F:DNA binding"/>
    <property type="evidence" value="ECO:0007669"/>
    <property type="project" value="UniProtKB-KW"/>
</dbReference>
<dbReference type="PROSITE" id="PS51078">
    <property type="entry name" value="ICLR_ED"/>
    <property type="match status" value="1"/>
</dbReference>
<protein>
    <submittedName>
        <fullName evidence="6">IclR family transcriptional regulator</fullName>
    </submittedName>
</protein>
<dbReference type="PROSITE" id="PS51077">
    <property type="entry name" value="HTH_ICLR"/>
    <property type="match status" value="1"/>
</dbReference>
<dbReference type="GO" id="GO:0045892">
    <property type="term" value="P:negative regulation of DNA-templated transcription"/>
    <property type="evidence" value="ECO:0007669"/>
    <property type="project" value="TreeGrafter"/>
</dbReference>
<dbReference type="Gene3D" id="3.30.450.40">
    <property type="match status" value="2"/>
</dbReference>
<evidence type="ECO:0000256" key="3">
    <source>
        <dbReference type="ARBA" id="ARBA00023163"/>
    </source>
</evidence>
<evidence type="ECO:0000313" key="7">
    <source>
        <dbReference type="Proteomes" id="UP000091926"/>
    </source>
</evidence>
<dbReference type="Gene3D" id="1.10.10.10">
    <property type="entry name" value="Winged helix-like DNA-binding domain superfamily/Winged helix DNA-binding domain"/>
    <property type="match status" value="1"/>
</dbReference>
<dbReference type="InterPro" id="IPR036388">
    <property type="entry name" value="WH-like_DNA-bd_sf"/>
</dbReference>
<dbReference type="InterPro" id="IPR005471">
    <property type="entry name" value="Tscrpt_reg_IclR_N"/>
</dbReference>
<organism evidence="6 7">
    <name type="scientific">Bordetella flabilis</name>
    <dbReference type="NCBI Taxonomy" id="463014"/>
    <lineage>
        <taxon>Bacteria</taxon>
        <taxon>Pseudomonadati</taxon>
        <taxon>Pseudomonadota</taxon>
        <taxon>Betaproteobacteria</taxon>
        <taxon>Burkholderiales</taxon>
        <taxon>Alcaligenaceae</taxon>
        <taxon>Bordetella</taxon>
    </lineage>
</organism>
<evidence type="ECO:0000259" key="4">
    <source>
        <dbReference type="PROSITE" id="PS51077"/>
    </source>
</evidence>
<dbReference type="KEGG" id="bfz:BAU07_13045"/>
<proteinExistence type="predicted"/>
<dbReference type="Pfam" id="PF09339">
    <property type="entry name" value="HTH_IclR"/>
    <property type="match status" value="1"/>
</dbReference>
<dbReference type="SUPFAM" id="SSF46785">
    <property type="entry name" value="Winged helix' DNA-binding domain"/>
    <property type="match status" value="1"/>
</dbReference>
<dbReference type="InterPro" id="IPR014757">
    <property type="entry name" value="Tscrpt_reg_IclR_C"/>
</dbReference>
<gene>
    <name evidence="6" type="ORF">BAU07_13045</name>
</gene>
<dbReference type="PANTHER" id="PTHR30136:SF39">
    <property type="entry name" value="TRANSCRIPTIONAL REGULATORY PROTEIN"/>
    <property type="match status" value="1"/>
</dbReference>
<feature type="domain" description="HTH iclR-type" evidence="4">
    <location>
        <begin position="1"/>
        <end position="60"/>
    </location>
</feature>
<dbReference type="OrthoDB" id="5422805at2"/>
<dbReference type="STRING" id="463014.BAU07_13045"/>
<dbReference type="PANTHER" id="PTHR30136">
    <property type="entry name" value="HELIX-TURN-HELIX TRANSCRIPTIONAL REGULATOR, ICLR FAMILY"/>
    <property type="match status" value="1"/>
</dbReference>
<keyword evidence="2" id="KW-0238">DNA-binding</keyword>
<evidence type="ECO:0000259" key="5">
    <source>
        <dbReference type="PROSITE" id="PS51078"/>
    </source>
</evidence>
<dbReference type="GO" id="GO:0003700">
    <property type="term" value="F:DNA-binding transcription factor activity"/>
    <property type="evidence" value="ECO:0007669"/>
    <property type="project" value="TreeGrafter"/>
</dbReference>
<dbReference type="Pfam" id="PF01614">
    <property type="entry name" value="IclR_C"/>
    <property type="match status" value="2"/>
</dbReference>
<keyword evidence="3" id="KW-0804">Transcription</keyword>
<evidence type="ECO:0000256" key="2">
    <source>
        <dbReference type="ARBA" id="ARBA00023125"/>
    </source>
</evidence>
<dbReference type="SUPFAM" id="SSF55781">
    <property type="entry name" value="GAF domain-like"/>
    <property type="match status" value="1"/>
</dbReference>
<reference evidence="6 7" key="1">
    <citation type="submission" date="2016-06" db="EMBL/GenBank/DDBJ databases">
        <title>Complete genome sequences of Bordetella bronchialis and Bordetella flabilis.</title>
        <authorList>
            <person name="LiPuma J.J."/>
            <person name="Spilker T."/>
        </authorList>
    </citation>
    <scope>NUCLEOTIDE SEQUENCE [LARGE SCALE GENOMIC DNA]</scope>
    <source>
        <strain evidence="6 7">AU10664</strain>
    </source>
</reference>
<dbReference type="InterPro" id="IPR036390">
    <property type="entry name" value="WH_DNA-bd_sf"/>
</dbReference>
<accession>A0A193GMC9</accession>
<keyword evidence="7" id="KW-1185">Reference proteome</keyword>
<feature type="domain" description="IclR-ED" evidence="5">
    <location>
        <begin position="61"/>
        <end position="224"/>
    </location>
</feature>
<dbReference type="InterPro" id="IPR029016">
    <property type="entry name" value="GAF-like_dom_sf"/>
</dbReference>
<dbReference type="Proteomes" id="UP000091926">
    <property type="component" value="Chromosome"/>
</dbReference>
<dbReference type="InterPro" id="IPR050707">
    <property type="entry name" value="HTH_MetabolicPath_Reg"/>
</dbReference>
<sequence length="238" mass="26027">MLERGISILESFSDDALRLSLGELAERTGLDKATLLRLLGVLVRARLVHRFDNGNYAMGPATLHMGMLYRQTFDLGARIQPVLQNVMQQTGETVALYVRSGDERICLYRENTLQEVRHHVEVGTRLPLSAGGSSAHILLAFTGGSTPHAKTIREKGYAMTRAERVAEMASVALPVFEADGTFIGAMVVLGLASRHNQQAQLKATDIVRRELIAQGFLAAAPADWRPPAETPGKAARRQ</sequence>
<name>A0A193GMC9_9BORD</name>
<dbReference type="SMART" id="SM00346">
    <property type="entry name" value="HTH_ICLR"/>
    <property type="match status" value="1"/>
</dbReference>
<dbReference type="AlphaFoldDB" id="A0A193GMC9"/>
<keyword evidence="1" id="KW-0805">Transcription regulation</keyword>
<dbReference type="EMBL" id="CP016172">
    <property type="protein sequence ID" value="ANN80464.1"/>
    <property type="molecule type" value="Genomic_DNA"/>
</dbReference>